<dbReference type="InterPro" id="IPR014001">
    <property type="entry name" value="Helicase_ATP-bd"/>
</dbReference>
<dbReference type="Gene3D" id="3.40.50.300">
    <property type="entry name" value="P-loop containing nucleotide triphosphate hydrolases"/>
    <property type="match status" value="2"/>
</dbReference>
<dbReference type="InterPro" id="IPR001650">
    <property type="entry name" value="Helicase_C-like"/>
</dbReference>
<organism evidence="8 9">
    <name type="scientific">Helicobacter canis</name>
    <dbReference type="NCBI Taxonomy" id="29419"/>
    <lineage>
        <taxon>Bacteria</taxon>
        <taxon>Pseudomonadati</taxon>
        <taxon>Campylobacterota</taxon>
        <taxon>Epsilonproteobacteria</taxon>
        <taxon>Campylobacterales</taxon>
        <taxon>Helicobacteraceae</taxon>
        <taxon>Helicobacter</taxon>
    </lineage>
</organism>
<gene>
    <name evidence="8" type="ORF">F4V45_07345</name>
</gene>
<dbReference type="SUPFAM" id="SSF56024">
    <property type="entry name" value="Phospholipase D/nuclease"/>
    <property type="match status" value="1"/>
</dbReference>
<evidence type="ECO:0000259" key="7">
    <source>
        <dbReference type="PROSITE" id="PS51194"/>
    </source>
</evidence>
<keyword evidence="4" id="KW-0175">Coiled coil</keyword>
<dbReference type="SUPFAM" id="SSF52540">
    <property type="entry name" value="P-loop containing nucleoside triphosphate hydrolases"/>
    <property type="match status" value="2"/>
</dbReference>
<feature type="region of interest" description="Disordered" evidence="5">
    <location>
        <begin position="1047"/>
        <end position="1072"/>
    </location>
</feature>
<evidence type="ECO:0000313" key="9">
    <source>
        <dbReference type="Proteomes" id="UP000323707"/>
    </source>
</evidence>
<dbReference type="PANTHER" id="PTHR45766:SF6">
    <property type="entry name" value="SWI_SNF-RELATED MATRIX-ASSOCIATED ACTIN-DEPENDENT REGULATOR OF CHROMATIN SUBFAMILY A-LIKE PROTEIN 1"/>
    <property type="match status" value="1"/>
</dbReference>
<evidence type="ECO:0000259" key="6">
    <source>
        <dbReference type="PROSITE" id="PS51192"/>
    </source>
</evidence>
<sequence>MGYFRISGFIQLHKLLKSKGYAKLTSIRLLVGLNVDKLIYELQATNIDPNMQEKPFKELFYQEQRNHINHKESYQIEVEDSISALSSAIKSGQIQIRIVREKNAHAKFYLFYKQQYSSVKNRDECIGSLIVGSSNLSHNGLEKNYEFNLKTTDSRDLDFAKWEFEQLWENALPLSAEDIAQSKKGTYLQTITPRELYYKLLLCYFGKGFLQQDTSINALFKGYATYQYQIDAVQEGIEKLQKYNGFFLSDVVGLGKTLIACVIARKLQIDGILQGKILFICPKQVKTSWQKHIDEIAIANYNIQTPDNLHNIPQDYIDEIELVITDESHRFRTTSTQKYRNLQHIVKSRSKHDKKLILISATPQNNHPQELANQIYLFRNGRDTELLNGRVLESFLTKINSEFTELQQKRKEIYESTPSDKLDSSPLLQENTSKLKELGDRLRDNLLLRIMIRRTRADIELFYQEDKQKQGLIFPEITPPQELTYNLDEVSHNLASDTIRFLEQNEQGALGGYQYKRYLLFPNLTPQGQKKYMQAYGKGHDERYYKTSAEQLQGFIQKLLFKRFDSSIAAFKSTLNTIIKAHDIMLKMLEQGVARIPKESNNLDKFYELIESDSDDSLEALNKLEEKDRVFSLHFSKDPSQSDFKPEYKEDLERDKQALESLLKEWEAIKQDPKLDALVKKLEELQSAKIVIFTEARTSSEYLTTKLESLPKLRDTILHIHGGNRDELESSIRANFDANYPENKQQNDKRIIITTDVLAEGINLHRANIIINYDTPYNSTRLMQRIGRINRIGTPHKQIHIYNFKPDYFTDSIIHIRAIASQKIQSFHYTLGEDSAIYDEGEEFDSKKLFDKSIKLQKEDVSQETAHKKALKDLYHSDRQAFQKIESLPNKSRCFIQTKEQDISYAYLKSTHKDSNIFAPYHIQESKHNLIEEEVARECSVFDMLDFLQSHITSPKHQASKTQLDVHYRHIHRAIDTFSAPPKAPLLESSKSDKHASKAISKIKSLQDQIPKHDREALEHAIKQGSHANLAQNIDKASLEEILQIAKTLPHPKQDQKPSPTSTKKPDIELSITAFTKAEK</sequence>
<evidence type="ECO:0000256" key="5">
    <source>
        <dbReference type="SAM" id="MobiDB-lite"/>
    </source>
</evidence>
<keyword evidence="3" id="KW-0067">ATP-binding</keyword>
<dbReference type="Gene3D" id="3.30.870.10">
    <property type="entry name" value="Endonuclease Chain A"/>
    <property type="match status" value="1"/>
</dbReference>
<evidence type="ECO:0000256" key="3">
    <source>
        <dbReference type="ARBA" id="ARBA00022840"/>
    </source>
</evidence>
<evidence type="ECO:0008006" key="10">
    <source>
        <dbReference type="Google" id="ProtNLM"/>
    </source>
</evidence>
<feature type="coiled-coil region" evidence="4">
    <location>
        <begin position="607"/>
        <end position="669"/>
    </location>
</feature>
<proteinExistence type="predicted"/>
<feature type="domain" description="Helicase C-terminal" evidence="7">
    <location>
        <begin position="674"/>
        <end position="862"/>
    </location>
</feature>
<dbReference type="Pfam" id="PF00270">
    <property type="entry name" value="DEAD"/>
    <property type="match status" value="1"/>
</dbReference>
<dbReference type="InterPro" id="IPR027417">
    <property type="entry name" value="P-loop_NTPase"/>
</dbReference>
<dbReference type="InterPro" id="IPR025202">
    <property type="entry name" value="PLD-like_dom"/>
</dbReference>
<keyword evidence="2" id="KW-0378">Hydrolase</keyword>
<dbReference type="EMBL" id="VXKE01000021">
    <property type="protein sequence ID" value="KAA8707680.1"/>
    <property type="molecule type" value="Genomic_DNA"/>
</dbReference>
<dbReference type="PROSITE" id="PS51192">
    <property type="entry name" value="HELICASE_ATP_BIND_1"/>
    <property type="match status" value="1"/>
</dbReference>
<accession>A0A5M9QHP9</accession>
<evidence type="ECO:0000256" key="2">
    <source>
        <dbReference type="ARBA" id="ARBA00022801"/>
    </source>
</evidence>
<dbReference type="GO" id="GO:0016787">
    <property type="term" value="F:hydrolase activity"/>
    <property type="evidence" value="ECO:0007669"/>
    <property type="project" value="UniProtKB-KW"/>
</dbReference>
<keyword evidence="1" id="KW-0547">Nucleotide-binding</keyword>
<name>A0A5M9QHP9_9HELI</name>
<dbReference type="SMART" id="SM00490">
    <property type="entry name" value="HELICc"/>
    <property type="match status" value="1"/>
</dbReference>
<dbReference type="PROSITE" id="PS51194">
    <property type="entry name" value="HELICASE_CTER"/>
    <property type="match status" value="1"/>
</dbReference>
<dbReference type="CDD" id="cd18793">
    <property type="entry name" value="SF2_C_SNF"/>
    <property type="match status" value="1"/>
</dbReference>
<dbReference type="PANTHER" id="PTHR45766">
    <property type="entry name" value="DNA ANNEALING HELICASE AND ENDONUCLEASE ZRANB3 FAMILY MEMBER"/>
    <property type="match status" value="1"/>
</dbReference>
<dbReference type="InterPro" id="IPR049730">
    <property type="entry name" value="SNF2/RAD54-like_C"/>
</dbReference>
<comment type="caution">
    <text evidence="8">The sequence shown here is derived from an EMBL/GenBank/DDBJ whole genome shotgun (WGS) entry which is preliminary data.</text>
</comment>
<dbReference type="RefSeq" id="WP_150337701.1">
    <property type="nucleotide sequence ID" value="NZ_JAERIX010000024.1"/>
</dbReference>
<reference evidence="8 9" key="1">
    <citation type="submission" date="2019-09" db="EMBL/GenBank/DDBJ databases">
        <title>Draft genome sequence of various Type strains from the CCUG.</title>
        <authorList>
            <person name="Pineiro-Iglesias B."/>
            <person name="Tunovic T."/>
            <person name="Unosson C."/>
            <person name="Inganas E."/>
            <person name="Ohlen M."/>
            <person name="Cardew S."/>
            <person name="Jensie-Markopoulos S."/>
            <person name="Salva-Serra F."/>
            <person name="Jaen-Luchoro D."/>
            <person name="Karlsson R."/>
            <person name="Svensson-Stadler L."/>
            <person name="Chun J."/>
            <person name="Moore E."/>
        </authorList>
    </citation>
    <scope>NUCLEOTIDE SEQUENCE [LARGE SCALE GENOMIC DNA]</scope>
    <source>
        <strain evidence="8 9">CCUG 32756T</strain>
    </source>
</reference>
<dbReference type="GO" id="GO:0005524">
    <property type="term" value="F:ATP binding"/>
    <property type="evidence" value="ECO:0007669"/>
    <property type="project" value="UniProtKB-KW"/>
</dbReference>
<protein>
    <recommendedName>
        <fullName evidence="10">Helicase</fullName>
    </recommendedName>
</protein>
<evidence type="ECO:0000256" key="4">
    <source>
        <dbReference type="SAM" id="Coils"/>
    </source>
</evidence>
<dbReference type="GO" id="GO:0003676">
    <property type="term" value="F:nucleic acid binding"/>
    <property type="evidence" value="ECO:0007669"/>
    <property type="project" value="InterPro"/>
</dbReference>
<evidence type="ECO:0000313" key="8">
    <source>
        <dbReference type="EMBL" id="KAA8707680.1"/>
    </source>
</evidence>
<dbReference type="SMART" id="SM00487">
    <property type="entry name" value="DEXDc"/>
    <property type="match status" value="1"/>
</dbReference>
<dbReference type="Proteomes" id="UP000323707">
    <property type="component" value="Unassembled WGS sequence"/>
</dbReference>
<evidence type="ECO:0000256" key="1">
    <source>
        <dbReference type="ARBA" id="ARBA00022741"/>
    </source>
</evidence>
<dbReference type="InterPro" id="IPR011545">
    <property type="entry name" value="DEAD/DEAH_box_helicase_dom"/>
</dbReference>
<dbReference type="Pfam" id="PF13091">
    <property type="entry name" value="PLDc_2"/>
    <property type="match status" value="1"/>
</dbReference>
<dbReference type="AlphaFoldDB" id="A0A5M9QHP9"/>
<dbReference type="Pfam" id="PF00271">
    <property type="entry name" value="Helicase_C"/>
    <property type="match status" value="1"/>
</dbReference>
<feature type="domain" description="Helicase ATP-binding" evidence="6">
    <location>
        <begin position="237"/>
        <end position="381"/>
    </location>
</feature>